<dbReference type="PROSITE" id="PS50928">
    <property type="entry name" value="ABC_TM1"/>
    <property type="match status" value="1"/>
</dbReference>
<keyword evidence="6 7" id="KW-0472">Membrane</keyword>
<dbReference type="PANTHER" id="PTHR43227:SF8">
    <property type="entry name" value="DIACETYLCHITOBIOSE UPTAKE SYSTEM PERMEASE PROTEIN DASB"/>
    <property type="match status" value="1"/>
</dbReference>
<evidence type="ECO:0000256" key="3">
    <source>
        <dbReference type="ARBA" id="ARBA00022475"/>
    </source>
</evidence>
<gene>
    <name evidence="9" type="ORF">ACEZDE_21710</name>
</gene>
<evidence type="ECO:0000313" key="10">
    <source>
        <dbReference type="Proteomes" id="UP001592531"/>
    </source>
</evidence>
<dbReference type="SUPFAM" id="SSF161098">
    <property type="entry name" value="MetI-like"/>
    <property type="match status" value="1"/>
</dbReference>
<comment type="subcellular location">
    <subcellularLocation>
        <location evidence="1 7">Cell membrane</location>
        <topology evidence="1 7">Multi-pass membrane protein</topology>
    </subcellularLocation>
</comment>
<keyword evidence="10" id="KW-1185">Reference proteome</keyword>
<dbReference type="InterPro" id="IPR050809">
    <property type="entry name" value="UgpAE/MalFG_permease"/>
</dbReference>
<evidence type="ECO:0000256" key="1">
    <source>
        <dbReference type="ARBA" id="ARBA00004651"/>
    </source>
</evidence>
<dbReference type="InterPro" id="IPR035906">
    <property type="entry name" value="MetI-like_sf"/>
</dbReference>
<feature type="transmembrane region" description="Helical" evidence="7">
    <location>
        <begin position="271"/>
        <end position="292"/>
    </location>
</feature>
<keyword evidence="4 7" id="KW-0812">Transmembrane</keyword>
<evidence type="ECO:0000259" key="8">
    <source>
        <dbReference type="PROSITE" id="PS50928"/>
    </source>
</evidence>
<dbReference type="CDD" id="cd06261">
    <property type="entry name" value="TM_PBP2"/>
    <property type="match status" value="1"/>
</dbReference>
<evidence type="ECO:0000256" key="2">
    <source>
        <dbReference type="ARBA" id="ARBA00022448"/>
    </source>
</evidence>
<name>A0ABV6VZP3_9ACTN</name>
<feature type="domain" description="ABC transmembrane type-1" evidence="8">
    <location>
        <begin position="86"/>
        <end position="292"/>
    </location>
</feature>
<evidence type="ECO:0000256" key="4">
    <source>
        <dbReference type="ARBA" id="ARBA00022692"/>
    </source>
</evidence>
<evidence type="ECO:0000313" key="9">
    <source>
        <dbReference type="EMBL" id="MFC1419231.1"/>
    </source>
</evidence>
<proteinExistence type="inferred from homology"/>
<evidence type="ECO:0000256" key="6">
    <source>
        <dbReference type="ARBA" id="ARBA00023136"/>
    </source>
</evidence>
<feature type="transmembrane region" description="Helical" evidence="7">
    <location>
        <begin position="165"/>
        <end position="186"/>
    </location>
</feature>
<organism evidence="9 10">
    <name type="scientific">Streptacidiphilus cavernicola</name>
    <dbReference type="NCBI Taxonomy" id="3342716"/>
    <lineage>
        <taxon>Bacteria</taxon>
        <taxon>Bacillati</taxon>
        <taxon>Actinomycetota</taxon>
        <taxon>Actinomycetes</taxon>
        <taxon>Kitasatosporales</taxon>
        <taxon>Streptomycetaceae</taxon>
        <taxon>Streptacidiphilus</taxon>
    </lineage>
</organism>
<feature type="transmembrane region" description="Helical" evidence="7">
    <location>
        <begin position="218"/>
        <end position="238"/>
    </location>
</feature>
<keyword evidence="5 7" id="KW-1133">Transmembrane helix</keyword>
<dbReference type="Proteomes" id="UP001592531">
    <property type="component" value="Unassembled WGS sequence"/>
</dbReference>
<dbReference type="RefSeq" id="WP_380538326.1">
    <property type="nucleotide sequence ID" value="NZ_JBHFAB010000016.1"/>
</dbReference>
<sequence>MAIPLPRRSPRGAYHAGRSRLPYLLVTPAILLFLLFVAAPGVYALILSLQARKVSGGLLAAGSRTVFAGFDNYSTAFHDTELWGSVLRMVGVGAITVPGTVLLALVFALLLDAPRVRLARFSRLTIFLPYAVPGVIATLLWGFLYLPATSPIGGRAVDYFGSTTVFFSVANIAVWGAVGFNMVVLYTSLRALPPEIYEAARIDGASELQIALRVKLPLIRPAIAMCSLFTVLAALQLFNEPNTLQPLSNAISSTWVPLMKIYTEAFVDSDIHQAAATSIIFAVGILAVSFAMSRAARSRFGAAAPSGRGDRGDR</sequence>
<feature type="transmembrane region" description="Helical" evidence="7">
    <location>
        <begin position="21"/>
        <end position="46"/>
    </location>
</feature>
<dbReference type="Gene3D" id="1.10.3720.10">
    <property type="entry name" value="MetI-like"/>
    <property type="match status" value="1"/>
</dbReference>
<evidence type="ECO:0000256" key="5">
    <source>
        <dbReference type="ARBA" id="ARBA00022989"/>
    </source>
</evidence>
<dbReference type="InterPro" id="IPR000515">
    <property type="entry name" value="MetI-like"/>
</dbReference>
<keyword evidence="3" id="KW-1003">Cell membrane</keyword>
<comment type="caution">
    <text evidence="9">The sequence shown here is derived from an EMBL/GenBank/DDBJ whole genome shotgun (WGS) entry which is preliminary data.</text>
</comment>
<keyword evidence="2 7" id="KW-0813">Transport</keyword>
<evidence type="ECO:0000256" key="7">
    <source>
        <dbReference type="RuleBase" id="RU363032"/>
    </source>
</evidence>
<feature type="transmembrane region" description="Helical" evidence="7">
    <location>
        <begin position="124"/>
        <end position="145"/>
    </location>
</feature>
<protein>
    <submittedName>
        <fullName evidence="9">Carbohydrate ABC transporter permease</fullName>
    </submittedName>
</protein>
<reference evidence="9 10" key="1">
    <citation type="submission" date="2024-09" db="EMBL/GenBank/DDBJ databases">
        <authorList>
            <person name="Lee S.D."/>
        </authorList>
    </citation>
    <scope>NUCLEOTIDE SEQUENCE [LARGE SCALE GENOMIC DNA]</scope>
    <source>
        <strain evidence="9 10">N8-3</strain>
    </source>
</reference>
<feature type="transmembrane region" description="Helical" evidence="7">
    <location>
        <begin position="89"/>
        <end position="112"/>
    </location>
</feature>
<dbReference type="EMBL" id="JBHFAB010000016">
    <property type="protein sequence ID" value="MFC1419231.1"/>
    <property type="molecule type" value="Genomic_DNA"/>
</dbReference>
<dbReference type="Pfam" id="PF00528">
    <property type="entry name" value="BPD_transp_1"/>
    <property type="match status" value="1"/>
</dbReference>
<accession>A0ABV6VZP3</accession>
<comment type="similarity">
    <text evidence="7">Belongs to the binding-protein-dependent transport system permease family.</text>
</comment>
<dbReference type="PANTHER" id="PTHR43227">
    <property type="entry name" value="BLL4140 PROTEIN"/>
    <property type="match status" value="1"/>
</dbReference>